<accession>A0A7N0USG4</accession>
<dbReference type="Proteomes" id="UP000594263">
    <property type="component" value="Unplaced"/>
</dbReference>
<dbReference type="PANTHER" id="PTHR43277:SF4">
    <property type="entry name" value="ARGININE DECARBOXYLASE"/>
    <property type="match status" value="1"/>
</dbReference>
<dbReference type="PANTHER" id="PTHR43277">
    <property type="entry name" value="ARGININE DECARBOXYLASE"/>
    <property type="match status" value="1"/>
</dbReference>
<dbReference type="EnsemblPlants" id="Kaladp0080s0073.1.v1.1">
    <property type="protein sequence ID" value="Kaladp0080s0073.1.v1.1"/>
    <property type="gene ID" value="Kaladp0080s0073.v1.1"/>
</dbReference>
<dbReference type="InterPro" id="IPR015424">
    <property type="entry name" value="PyrdxlP-dep_Trfase"/>
</dbReference>
<evidence type="ECO:0000256" key="2">
    <source>
        <dbReference type="ARBA" id="ARBA00022898"/>
    </source>
</evidence>
<keyword evidence="2" id="KW-0663">Pyridoxal phosphate</keyword>
<evidence type="ECO:0000256" key="1">
    <source>
        <dbReference type="ARBA" id="ARBA00001933"/>
    </source>
</evidence>
<protein>
    <recommendedName>
        <fullName evidence="4">Orn/Lys/Arg decarboxylases family 1 pyridoxal-P attachment site domain-containing protein</fullName>
    </recommendedName>
</protein>
<keyword evidence="6" id="KW-1185">Reference proteome</keyword>
<sequence length="299" mass="32158">MCVKILSHSAKNVKAGIKKLTPSSPVVSCSPCVPGLICAPDRSREDSCFVDPLLEECVRNEVGDAHVCRQTSPRETPPFPPLVKALELSGKQNAASFHFPGHNRGRAAPSSLTQLIGTLPFHHDLPELPELDNLFSPQGPILEAQLLAAELFGASQTWFLVGGTTCGIQAAVMATCCPGDSLILPRNCHVSAISGMVLSGAVPKYMIPEFNRDWGIAGGITHFQVEHAIKELQLEGRKAAAVFVTSPTYHGVCKTTTRAVARTKYDGHYAASTKSKDTSDSSIPSRHDTSCAPWKEEFK</sequence>
<reference evidence="5" key="1">
    <citation type="submission" date="2021-01" db="UniProtKB">
        <authorList>
            <consortium name="EnsemblPlants"/>
        </authorList>
    </citation>
    <scope>IDENTIFICATION</scope>
</reference>
<evidence type="ECO:0000259" key="4">
    <source>
        <dbReference type="Pfam" id="PF01276"/>
    </source>
</evidence>
<comment type="cofactor">
    <cofactor evidence="1">
        <name>pyridoxal 5'-phosphate</name>
        <dbReference type="ChEBI" id="CHEBI:597326"/>
    </cofactor>
</comment>
<feature type="region of interest" description="Disordered" evidence="3">
    <location>
        <begin position="271"/>
        <end position="299"/>
    </location>
</feature>
<dbReference type="Gene3D" id="3.40.640.10">
    <property type="entry name" value="Type I PLP-dependent aspartate aminotransferase-like (Major domain)"/>
    <property type="match status" value="1"/>
</dbReference>
<dbReference type="InterPro" id="IPR052357">
    <property type="entry name" value="Orn_Lys_Arg_decarboxylase-I"/>
</dbReference>
<dbReference type="AlphaFoldDB" id="A0A7N0USG4"/>
<dbReference type="Gramene" id="Kaladp0080s0073.1.v1.1">
    <property type="protein sequence ID" value="Kaladp0080s0073.1.v1.1"/>
    <property type="gene ID" value="Kaladp0080s0073.v1.1"/>
</dbReference>
<dbReference type="SUPFAM" id="SSF53383">
    <property type="entry name" value="PLP-dependent transferases"/>
    <property type="match status" value="1"/>
</dbReference>
<dbReference type="InterPro" id="IPR015421">
    <property type="entry name" value="PyrdxlP-dep_Trfase_major"/>
</dbReference>
<evidence type="ECO:0000313" key="6">
    <source>
        <dbReference type="Proteomes" id="UP000594263"/>
    </source>
</evidence>
<dbReference type="InterPro" id="IPR000310">
    <property type="entry name" value="Orn/Lys/Arg_deCO2ase_major_dom"/>
</dbReference>
<name>A0A7N0USG4_KALFE</name>
<feature type="domain" description="Orn/Lys/Arg decarboxylases family 1 pyridoxal-P attachment site" evidence="4">
    <location>
        <begin position="80"/>
        <end position="261"/>
    </location>
</feature>
<evidence type="ECO:0000256" key="3">
    <source>
        <dbReference type="SAM" id="MobiDB-lite"/>
    </source>
</evidence>
<dbReference type="GO" id="GO:0003824">
    <property type="term" value="F:catalytic activity"/>
    <property type="evidence" value="ECO:0007669"/>
    <property type="project" value="InterPro"/>
</dbReference>
<evidence type="ECO:0000313" key="5">
    <source>
        <dbReference type="EnsemblPlants" id="Kaladp0080s0073.1.v1.1"/>
    </source>
</evidence>
<feature type="compositionally biased region" description="Basic and acidic residues" evidence="3">
    <location>
        <begin position="274"/>
        <end position="299"/>
    </location>
</feature>
<dbReference type="Pfam" id="PF01276">
    <property type="entry name" value="OKR_DC_1"/>
    <property type="match status" value="1"/>
</dbReference>
<proteinExistence type="predicted"/>
<organism evidence="5 6">
    <name type="scientific">Kalanchoe fedtschenkoi</name>
    <name type="common">Lavender scallops</name>
    <name type="synonym">South American air plant</name>
    <dbReference type="NCBI Taxonomy" id="63787"/>
    <lineage>
        <taxon>Eukaryota</taxon>
        <taxon>Viridiplantae</taxon>
        <taxon>Streptophyta</taxon>
        <taxon>Embryophyta</taxon>
        <taxon>Tracheophyta</taxon>
        <taxon>Spermatophyta</taxon>
        <taxon>Magnoliopsida</taxon>
        <taxon>eudicotyledons</taxon>
        <taxon>Gunneridae</taxon>
        <taxon>Pentapetalae</taxon>
        <taxon>Saxifragales</taxon>
        <taxon>Crassulaceae</taxon>
        <taxon>Kalanchoe</taxon>
    </lineage>
</organism>